<organism evidence="1 2">
    <name type="scientific">Saccharolobus shibatae</name>
    <dbReference type="NCBI Taxonomy" id="2286"/>
    <lineage>
        <taxon>Archaea</taxon>
        <taxon>Thermoproteota</taxon>
        <taxon>Thermoprotei</taxon>
        <taxon>Sulfolobales</taxon>
        <taxon>Sulfolobaceae</taxon>
        <taxon>Saccharolobus</taxon>
    </lineage>
</organism>
<sequence>MIFRSGLFLKIGFGSTVKDESFSYTYYVKLYTPPIGTSREAI</sequence>
<name>A0A8F5C0Z1_9CREN</name>
<evidence type="ECO:0000313" key="2">
    <source>
        <dbReference type="Proteomes" id="UP000694036"/>
    </source>
</evidence>
<accession>A0A8F5C0Z1</accession>
<reference evidence="1 2" key="1">
    <citation type="journal article" date="2021" name="Environ. Microbiol.">
        <title>New insights into the diversity and evolution of the archaeal mobilome from three complete genomes of Saccharolobus shibatae.</title>
        <authorList>
            <person name="Medvedeva S."/>
            <person name="Brandt D."/>
            <person name="Cvirkaite-Krupovic V."/>
            <person name="Liu Y."/>
            <person name="Severinov K."/>
            <person name="Ishino S."/>
            <person name="Ishino Y."/>
            <person name="Prangishvili D."/>
            <person name="Kalinowski J."/>
            <person name="Krupovic M."/>
        </authorList>
    </citation>
    <scope>NUCLEOTIDE SEQUENCE [LARGE SCALE GENOMIC DNA]</scope>
    <source>
        <strain evidence="1 2">S38A</strain>
    </source>
</reference>
<evidence type="ECO:0000313" key="1">
    <source>
        <dbReference type="EMBL" id="QXJ35021.1"/>
    </source>
</evidence>
<keyword evidence="2" id="KW-1185">Reference proteome</keyword>
<dbReference type="Proteomes" id="UP000694036">
    <property type="component" value="Chromosome"/>
</dbReference>
<proteinExistence type="predicted"/>
<gene>
    <name evidence="1" type="ORF">J5U22_01568</name>
</gene>
<dbReference type="EMBL" id="CP077713">
    <property type="protein sequence ID" value="QXJ35021.1"/>
    <property type="molecule type" value="Genomic_DNA"/>
</dbReference>
<dbReference type="AlphaFoldDB" id="A0A8F5C0Z1"/>
<protein>
    <submittedName>
        <fullName evidence="1">Uncharacterized protein</fullName>
    </submittedName>
</protein>